<feature type="domain" description="Ubiquitin fusion degradation protein UFD1 N-terminal subdomain 1" evidence="3">
    <location>
        <begin position="16"/>
        <end position="105"/>
    </location>
</feature>
<dbReference type="GO" id="GO:0006511">
    <property type="term" value="P:ubiquitin-dependent protein catabolic process"/>
    <property type="evidence" value="ECO:0007669"/>
    <property type="project" value="InterPro"/>
</dbReference>
<dbReference type="InterPro" id="IPR055417">
    <property type="entry name" value="UFD1_N1"/>
</dbReference>
<dbReference type="OrthoDB" id="422728at2759"/>
<dbReference type="AlphaFoldDB" id="R0MH34"/>
<sequence length="229" mass="26834">MFFNLFRKWSDEPSWRLRPSKYSRDNQNNFGGKVMLPQSVLEDLVILQVQPPYIFEIAHTDGVMKTHCGVLEFTADETTVTVPNWMYEQLVMDSIEEVEIKFTVIPVGNFVKLLPHSTDFLEIENPKIELEHCLRNYQVLTLGDEVLLRFEEYGPMRFTVKEIEPSLENAIYIVDTDLSVDFCEPLGFKEKVENERTVNKYLEFVEGSFNPRPIKMKRLGLSFNLRNIR</sequence>
<dbReference type="STRING" id="578461.R0MH34"/>
<dbReference type="Pfam" id="PF24842">
    <property type="entry name" value="UFD1_N2"/>
    <property type="match status" value="1"/>
</dbReference>
<dbReference type="GO" id="GO:0036503">
    <property type="term" value="P:ERAD pathway"/>
    <property type="evidence" value="ECO:0007669"/>
    <property type="project" value="TreeGrafter"/>
</dbReference>
<keyword evidence="2" id="KW-0833">Ubl conjugation pathway</keyword>
<comment type="similarity">
    <text evidence="1">Belongs to the UFD1 family.</text>
</comment>
<keyword evidence="6" id="KW-1185">Reference proteome</keyword>
<dbReference type="EMBL" id="KB909456">
    <property type="protein sequence ID" value="EOB12103.1"/>
    <property type="molecule type" value="Genomic_DNA"/>
</dbReference>
<protein>
    <submittedName>
        <fullName evidence="5">Ubiquitin fusion degradation protein 1</fullName>
    </submittedName>
</protein>
<dbReference type="Gene3D" id="2.40.40.50">
    <property type="entry name" value="Ubiquitin fusion degradation protein UFD1, N-terminal domain"/>
    <property type="match status" value="1"/>
</dbReference>
<dbReference type="GO" id="GO:0034098">
    <property type="term" value="C:VCP-NPL4-UFD1 AAA ATPase complex"/>
    <property type="evidence" value="ECO:0007669"/>
    <property type="project" value="TreeGrafter"/>
</dbReference>
<dbReference type="VEuPathDB" id="MicrosporidiaDB:NBO_549g0003"/>
<gene>
    <name evidence="5" type="primary">UFD1</name>
    <name evidence="5" type="ORF">NBO_549g0003</name>
</gene>
<dbReference type="Pfam" id="PF03152">
    <property type="entry name" value="UFD1_N1"/>
    <property type="match status" value="1"/>
</dbReference>
<dbReference type="PANTHER" id="PTHR12555:SF13">
    <property type="entry name" value="UBIQUITIN RECOGNITION FACTOR IN ER-ASSOCIATED DEGRADATION PROTEIN 1"/>
    <property type="match status" value="1"/>
</dbReference>
<dbReference type="InterPro" id="IPR042299">
    <property type="entry name" value="Ufd1-like_Nn"/>
</dbReference>
<feature type="domain" description="Ubiquitin fusion degradation protein UFD1 N-terminal subdomain 2" evidence="4">
    <location>
        <begin position="108"/>
        <end position="185"/>
    </location>
</feature>
<dbReference type="HOGENOM" id="CLU_102810_0_0_1"/>
<evidence type="ECO:0000313" key="6">
    <source>
        <dbReference type="Proteomes" id="UP000016927"/>
    </source>
</evidence>
<proteinExistence type="inferred from homology"/>
<dbReference type="Proteomes" id="UP000016927">
    <property type="component" value="Unassembled WGS sequence"/>
</dbReference>
<evidence type="ECO:0000259" key="3">
    <source>
        <dbReference type="Pfam" id="PF03152"/>
    </source>
</evidence>
<evidence type="ECO:0000256" key="2">
    <source>
        <dbReference type="ARBA" id="ARBA00022786"/>
    </source>
</evidence>
<evidence type="ECO:0000256" key="1">
    <source>
        <dbReference type="ARBA" id="ARBA00006043"/>
    </source>
</evidence>
<dbReference type="Gene3D" id="3.10.330.10">
    <property type="match status" value="1"/>
</dbReference>
<accession>R0MH34</accession>
<dbReference type="GO" id="GO:0031593">
    <property type="term" value="F:polyubiquitin modification-dependent protein binding"/>
    <property type="evidence" value="ECO:0007669"/>
    <property type="project" value="TreeGrafter"/>
</dbReference>
<organism evidence="5 6">
    <name type="scientific">Nosema bombycis (strain CQ1 / CVCC 102059)</name>
    <name type="common">Microsporidian parasite</name>
    <name type="synonym">Pebrine of silkworm</name>
    <dbReference type="NCBI Taxonomy" id="578461"/>
    <lineage>
        <taxon>Eukaryota</taxon>
        <taxon>Fungi</taxon>
        <taxon>Fungi incertae sedis</taxon>
        <taxon>Microsporidia</taxon>
        <taxon>Nosematidae</taxon>
        <taxon>Nosema</taxon>
    </lineage>
</organism>
<name>R0MH34_NOSB1</name>
<dbReference type="PANTHER" id="PTHR12555">
    <property type="entry name" value="UBIQUITIN FUSION DEGRADATON PROTEIN 1"/>
    <property type="match status" value="1"/>
</dbReference>
<dbReference type="InterPro" id="IPR055418">
    <property type="entry name" value="UFD1_N2"/>
</dbReference>
<evidence type="ECO:0000259" key="4">
    <source>
        <dbReference type="Pfam" id="PF24842"/>
    </source>
</evidence>
<dbReference type="InterPro" id="IPR004854">
    <property type="entry name" value="Ufd1-like"/>
</dbReference>
<dbReference type="OMA" id="LPKANWV"/>
<evidence type="ECO:0000313" key="5">
    <source>
        <dbReference type="EMBL" id="EOB12103.1"/>
    </source>
</evidence>
<reference evidence="5 6" key="1">
    <citation type="journal article" date="2013" name="BMC Genomics">
        <title>Comparative genomics of parasitic silkworm microsporidia reveal an association between genome expansion and host adaptation.</title>
        <authorList>
            <person name="Pan G."/>
            <person name="Xu J."/>
            <person name="Li T."/>
            <person name="Xia Q."/>
            <person name="Liu S.L."/>
            <person name="Zhang G."/>
            <person name="Li S."/>
            <person name="Li C."/>
            <person name="Liu H."/>
            <person name="Yang L."/>
            <person name="Liu T."/>
            <person name="Zhang X."/>
            <person name="Wu Z."/>
            <person name="Fan W."/>
            <person name="Dang X."/>
            <person name="Xiang H."/>
            <person name="Tao M."/>
            <person name="Li Y."/>
            <person name="Hu J."/>
            <person name="Li Z."/>
            <person name="Lin L."/>
            <person name="Luo J."/>
            <person name="Geng L."/>
            <person name="Wang L."/>
            <person name="Long M."/>
            <person name="Wan Y."/>
            <person name="He N."/>
            <person name="Zhang Z."/>
            <person name="Lu C."/>
            <person name="Keeling P.J."/>
            <person name="Wang J."/>
            <person name="Xiang Z."/>
            <person name="Zhou Z."/>
        </authorList>
    </citation>
    <scope>NUCLEOTIDE SEQUENCE [LARGE SCALE GENOMIC DNA]</scope>
    <source>
        <strain evidence="6">CQ1 / CVCC 102059</strain>
    </source>
</reference>